<dbReference type="RefSeq" id="WP_353647435.1">
    <property type="nucleotide sequence ID" value="NZ_CP159218.1"/>
</dbReference>
<dbReference type="Pfam" id="PF10078">
    <property type="entry name" value="DUF2316"/>
    <property type="match status" value="1"/>
</dbReference>
<name>A0AAU8DJV9_9ACTN</name>
<sequence>MQEADRLIIRASVGVERAPLMSLNRNQSEATRAELHSNTELSGLSADAIANALGMSLERVQSALGVSGAAPQDVWLVRDFLDRTIRRAGGTPYPYTSLTESARAAAQGWFGLRDVEAVLGEQGH</sequence>
<organism evidence="1">
    <name type="scientific">Nakamurella sp. A5-74</name>
    <dbReference type="NCBI Taxonomy" id="3158264"/>
    <lineage>
        <taxon>Bacteria</taxon>
        <taxon>Bacillati</taxon>
        <taxon>Actinomycetota</taxon>
        <taxon>Actinomycetes</taxon>
        <taxon>Nakamurellales</taxon>
        <taxon>Nakamurellaceae</taxon>
        <taxon>Nakamurella</taxon>
    </lineage>
</organism>
<accession>A0AAU8DJV9</accession>
<dbReference type="AlphaFoldDB" id="A0AAU8DJV9"/>
<gene>
    <name evidence="1" type="ORF">ABLG96_10985</name>
</gene>
<proteinExistence type="predicted"/>
<dbReference type="EMBL" id="CP159218">
    <property type="protein sequence ID" value="XCG61819.1"/>
    <property type="molecule type" value="Genomic_DNA"/>
</dbReference>
<dbReference type="InterPro" id="IPR018757">
    <property type="entry name" value="DUF2316"/>
</dbReference>
<evidence type="ECO:0000313" key="1">
    <source>
        <dbReference type="EMBL" id="XCG61819.1"/>
    </source>
</evidence>
<reference evidence="1" key="1">
    <citation type="submission" date="2024-05" db="EMBL/GenBank/DDBJ databases">
        <authorList>
            <person name="Cai S.Y."/>
            <person name="Jin L.M."/>
            <person name="Li H.R."/>
        </authorList>
    </citation>
    <scope>NUCLEOTIDE SEQUENCE</scope>
    <source>
        <strain evidence="1">A5-74</strain>
    </source>
</reference>
<protein>
    <submittedName>
        <fullName evidence="1">DUF2316 family protein</fullName>
    </submittedName>
</protein>